<dbReference type="PANTHER" id="PTHR33885:SF3">
    <property type="entry name" value="PHAGE SHOCK PROTEIN C"/>
    <property type="match status" value="1"/>
</dbReference>
<protein>
    <recommendedName>
        <fullName evidence="7">Phage shock protein PspC N-terminal domain-containing protein</fullName>
    </recommendedName>
</protein>
<comment type="subcellular location">
    <subcellularLocation>
        <location evidence="1">Cell membrane</location>
        <topology evidence="1">Single-pass membrane protein</topology>
    </subcellularLocation>
</comment>
<keyword evidence="3 6" id="KW-0812">Transmembrane</keyword>
<dbReference type="Proteomes" id="UP000028504">
    <property type="component" value="Chromosome"/>
</dbReference>
<dbReference type="InterPro" id="IPR007168">
    <property type="entry name" value="Phageshock_PspC_N"/>
</dbReference>
<gene>
    <name evidence="8" type="ORF">CATYP_06630</name>
</gene>
<evidence type="ECO:0000256" key="5">
    <source>
        <dbReference type="ARBA" id="ARBA00023136"/>
    </source>
</evidence>
<evidence type="ECO:0000256" key="1">
    <source>
        <dbReference type="ARBA" id="ARBA00004162"/>
    </source>
</evidence>
<keyword evidence="5 6" id="KW-0472">Membrane</keyword>
<evidence type="ECO:0000313" key="9">
    <source>
        <dbReference type="Proteomes" id="UP000028504"/>
    </source>
</evidence>
<evidence type="ECO:0000259" key="7">
    <source>
        <dbReference type="Pfam" id="PF04024"/>
    </source>
</evidence>
<keyword evidence="2" id="KW-1003">Cell membrane</keyword>
<dbReference type="RefSeq" id="WP_038608192.1">
    <property type="nucleotide sequence ID" value="NZ_CP008944.1"/>
</dbReference>
<evidence type="ECO:0000313" key="8">
    <source>
        <dbReference type="EMBL" id="AIG64333.1"/>
    </source>
</evidence>
<organism evidence="8 9">
    <name type="scientific">Corynebacterium atypicum</name>
    <dbReference type="NCBI Taxonomy" id="191610"/>
    <lineage>
        <taxon>Bacteria</taxon>
        <taxon>Bacillati</taxon>
        <taxon>Actinomycetota</taxon>
        <taxon>Actinomycetes</taxon>
        <taxon>Mycobacteriales</taxon>
        <taxon>Corynebacteriaceae</taxon>
        <taxon>Corynebacterium</taxon>
    </lineage>
</organism>
<proteinExistence type="predicted"/>
<dbReference type="EMBL" id="CP008944">
    <property type="protein sequence ID" value="AIG64333.1"/>
    <property type="molecule type" value="Genomic_DNA"/>
</dbReference>
<evidence type="ECO:0000256" key="6">
    <source>
        <dbReference type="SAM" id="Phobius"/>
    </source>
</evidence>
<feature type="domain" description="Phage shock protein PspC N-terminal" evidence="7">
    <location>
        <begin position="11"/>
        <end position="67"/>
    </location>
</feature>
<evidence type="ECO:0000256" key="4">
    <source>
        <dbReference type="ARBA" id="ARBA00022989"/>
    </source>
</evidence>
<dbReference type="InterPro" id="IPR052027">
    <property type="entry name" value="PspC"/>
</dbReference>
<accession>A0ABN4DDK4</accession>
<reference evidence="8 9" key="1">
    <citation type="submission" date="2014-07" db="EMBL/GenBank/DDBJ databases">
        <title>Complete genome sequence of Corynebacterium atypicum DSM 44849: identifiction of the mycolic acid biosynthesis genes.</title>
        <authorList>
            <person name="Tippelt A."/>
            <person name="Mollmann S."/>
            <person name="Albersmeier A."/>
            <person name="Jaenicke S."/>
            <person name="Ruckert C."/>
            <person name="Tauch A."/>
        </authorList>
    </citation>
    <scope>NUCLEOTIDE SEQUENCE [LARGE SCALE GENOMIC DNA]</scope>
    <source>
        <strain evidence="8 9">R2070</strain>
    </source>
</reference>
<name>A0ABN4DDK4_9CORY</name>
<keyword evidence="4 6" id="KW-1133">Transmembrane helix</keyword>
<feature type="transmembrane region" description="Helical" evidence="6">
    <location>
        <begin position="42"/>
        <end position="65"/>
    </location>
</feature>
<evidence type="ECO:0000256" key="3">
    <source>
        <dbReference type="ARBA" id="ARBA00022692"/>
    </source>
</evidence>
<dbReference type="Pfam" id="PF04024">
    <property type="entry name" value="PspC"/>
    <property type="match status" value="1"/>
</dbReference>
<dbReference type="PANTHER" id="PTHR33885">
    <property type="entry name" value="PHAGE SHOCK PROTEIN C"/>
    <property type="match status" value="1"/>
</dbReference>
<sequence length="68" mass="7697">MSIDQLNSQPRRLHRSPVDRWLGGVCGGIAETYEWSAQLIRLLFVASIVLPGPQVLFYLLAWMIMPKG</sequence>
<evidence type="ECO:0000256" key="2">
    <source>
        <dbReference type="ARBA" id="ARBA00022475"/>
    </source>
</evidence>
<keyword evidence="9" id="KW-1185">Reference proteome</keyword>